<protein>
    <recommendedName>
        <fullName evidence="3">Motility protein</fullName>
    </recommendedName>
</protein>
<proteinExistence type="predicted"/>
<dbReference type="RefSeq" id="WP_102074240.1">
    <property type="nucleotide sequence ID" value="NZ_PDNW01000009.1"/>
</dbReference>
<dbReference type="EMBL" id="PDNW01000009">
    <property type="protein sequence ID" value="PLC49687.1"/>
    <property type="molecule type" value="Genomic_DNA"/>
</dbReference>
<dbReference type="Proteomes" id="UP000234190">
    <property type="component" value="Unassembled WGS sequence"/>
</dbReference>
<keyword evidence="2" id="KW-1185">Reference proteome</keyword>
<reference evidence="1 2" key="1">
    <citation type="submission" date="2017-10" db="EMBL/GenBank/DDBJ databases">
        <title>Two draft genome sequences of Pusillimonas sp. strains isolated from a nitrate- and radionuclide-contaminated groundwater in Russia.</title>
        <authorList>
            <person name="Grouzdev D.S."/>
            <person name="Tourova T.P."/>
            <person name="Goeva M.A."/>
            <person name="Babich T.L."/>
            <person name="Sokolova D.S."/>
            <person name="Abdullin R."/>
            <person name="Poltaraus A.B."/>
            <person name="Toshchakov S.V."/>
            <person name="Nazina T.N."/>
        </authorList>
    </citation>
    <scope>NUCLEOTIDE SEQUENCE [LARGE SCALE GENOMIC DNA]</scope>
    <source>
        <strain evidence="1 2">JR1/69-3-13</strain>
    </source>
</reference>
<sequence length="64" mass="6595">MSMSVDATVGAAVALQNFNAHNDAQMSLLRKTLDFKAQSMAGLIDSVPKLASLGSVGTLINTTA</sequence>
<organism evidence="1 2">
    <name type="scientific">Pollutimonas subterranea</name>
    <dbReference type="NCBI Taxonomy" id="2045210"/>
    <lineage>
        <taxon>Bacteria</taxon>
        <taxon>Pseudomonadati</taxon>
        <taxon>Pseudomonadota</taxon>
        <taxon>Betaproteobacteria</taxon>
        <taxon>Burkholderiales</taxon>
        <taxon>Alcaligenaceae</taxon>
        <taxon>Pollutimonas</taxon>
    </lineage>
</organism>
<dbReference type="Pfam" id="PF14070">
    <property type="entry name" value="YjfB_motility"/>
    <property type="match status" value="1"/>
</dbReference>
<evidence type="ECO:0000313" key="2">
    <source>
        <dbReference type="Proteomes" id="UP000234190"/>
    </source>
</evidence>
<evidence type="ECO:0008006" key="3">
    <source>
        <dbReference type="Google" id="ProtNLM"/>
    </source>
</evidence>
<name>A0A2N4U3V5_9BURK</name>
<dbReference type="AlphaFoldDB" id="A0A2N4U3V5"/>
<dbReference type="InterPro" id="IPR025906">
    <property type="entry name" value="YjfB_motility"/>
</dbReference>
<comment type="caution">
    <text evidence="1">The sequence shown here is derived from an EMBL/GenBank/DDBJ whole genome shotgun (WGS) entry which is preliminary data.</text>
</comment>
<evidence type="ECO:0000313" key="1">
    <source>
        <dbReference type="EMBL" id="PLC49687.1"/>
    </source>
</evidence>
<gene>
    <name evidence="1" type="ORF">CR159_12290</name>
</gene>
<accession>A0A2N4U3V5</accession>